<dbReference type="PANTHER" id="PTHR47966:SF74">
    <property type="entry name" value="AGR407CP"/>
    <property type="match status" value="1"/>
</dbReference>
<evidence type="ECO:0000256" key="1">
    <source>
        <dbReference type="ARBA" id="ARBA00007447"/>
    </source>
</evidence>
<dbReference type="PRINTS" id="PR00792">
    <property type="entry name" value="PEPSIN"/>
</dbReference>
<feature type="signal peptide" evidence="2">
    <location>
        <begin position="1"/>
        <end position="21"/>
    </location>
</feature>
<name>A0A1R2CHV7_9CILI</name>
<dbReference type="InterPro" id="IPR033121">
    <property type="entry name" value="PEPTIDASE_A1"/>
</dbReference>
<protein>
    <recommendedName>
        <fullName evidence="3">Peptidase A1 domain-containing protein</fullName>
    </recommendedName>
</protein>
<dbReference type="Proteomes" id="UP000187209">
    <property type="component" value="Unassembled WGS sequence"/>
</dbReference>
<evidence type="ECO:0000259" key="3">
    <source>
        <dbReference type="PROSITE" id="PS51767"/>
    </source>
</evidence>
<dbReference type="InterPro" id="IPR001461">
    <property type="entry name" value="Aspartic_peptidase_A1"/>
</dbReference>
<comment type="caution">
    <text evidence="4">The sequence shown here is derived from an EMBL/GenBank/DDBJ whole genome shotgun (WGS) entry which is preliminary data.</text>
</comment>
<dbReference type="PROSITE" id="PS51767">
    <property type="entry name" value="PEPTIDASE_A1"/>
    <property type="match status" value="1"/>
</dbReference>
<dbReference type="CDD" id="cd05471">
    <property type="entry name" value="pepsin_like"/>
    <property type="match status" value="1"/>
</dbReference>
<dbReference type="Pfam" id="PF00026">
    <property type="entry name" value="Asp"/>
    <property type="match status" value="1"/>
</dbReference>
<dbReference type="OrthoDB" id="294431at2759"/>
<dbReference type="InterPro" id="IPR021109">
    <property type="entry name" value="Peptidase_aspartic_dom_sf"/>
</dbReference>
<reference evidence="4 5" key="1">
    <citation type="submission" date="2016-11" db="EMBL/GenBank/DDBJ databases">
        <title>The macronuclear genome of Stentor coeruleus: a giant cell with tiny introns.</title>
        <authorList>
            <person name="Slabodnick M."/>
            <person name="Ruby J.G."/>
            <person name="Reiff S.B."/>
            <person name="Swart E.C."/>
            <person name="Gosai S."/>
            <person name="Prabakaran S."/>
            <person name="Witkowska E."/>
            <person name="Larue G.E."/>
            <person name="Fisher S."/>
            <person name="Freeman R.M."/>
            <person name="Gunawardena J."/>
            <person name="Chu W."/>
            <person name="Stover N.A."/>
            <person name="Gregory B.D."/>
            <person name="Nowacki M."/>
            <person name="Derisi J."/>
            <person name="Roy S.W."/>
            <person name="Marshall W.F."/>
            <person name="Sood P."/>
        </authorList>
    </citation>
    <scope>NUCLEOTIDE SEQUENCE [LARGE SCALE GENOMIC DNA]</scope>
    <source>
        <strain evidence="4">WM001</strain>
    </source>
</reference>
<evidence type="ECO:0000313" key="5">
    <source>
        <dbReference type="Proteomes" id="UP000187209"/>
    </source>
</evidence>
<evidence type="ECO:0000313" key="4">
    <source>
        <dbReference type="EMBL" id="OMJ88536.1"/>
    </source>
</evidence>
<feature type="domain" description="Peptidase A1" evidence="3">
    <location>
        <begin position="42"/>
        <end position="346"/>
    </location>
</feature>
<dbReference type="SUPFAM" id="SSF50630">
    <property type="entry name" value="Acid proteases"/>
    <property type="match status" value="1"/>
</dbReference>
<accession>A0A1R2CHV7</accession>
<feature type="chain" id="PRO_5012661273" description="Peptidase A1 domain-containing protein" evidence="2">
    <location>
        <begin position="22"/>
        <end position="396"/>
    </location>
</feature>
<dbReference type="AlphaFoldDB" id="A0A1R2CHV7"/>
<comment type="similarity">
    <text evidence="1">Belongs to the peptidase A1 family.</text>
</comment>
<dbReference type="Gene3D" id="2.40.70.10">
    <property type="entry name" value="Acid Proteases"/>
    <property type="match status" value="2"/>
</dbReference>
<evidence type="ECO:0000256" key="2">
    <source>
        <dbReference type="SAM" id="SignalP"/>
    </source>
</evidence>
<dbReference type="GO" id="GO:0004190">
    <property type="term" value="F:aspartic-type endopeptidase activity"/>
    <property type="evidence" value="ECO:0007669"/>
    <property type="project" value="InterPro"/>
</dbReference>
<dbReference type="GO" id="GO:0006508">
    <property type="term" value="P:proteolysis"/>
    <property type="evidence" value="ECO:0007669"/>
    <property type="project" value="InterPro"/>
</dbReference>
<dbReference type="PANTHER" id="PTHR47966">
    <property type="entry name" value="BETA-SITE APP-CLEAVING ENZYME, ISOFORM A-RELATED"/>
    <property type="match status" value="1"/>
</dbReference>
<sequence>MFYTTICVYLLVVLSLSRLNADESSGDAVFAVDLLSFGSSQYYISIDIGESGQSFTLQVALATNWLWIPNQNCACEGRNSIFVADSSSSYTGTQDKYTISYAIGSIQGVRSYEKFFLNQAEMPNIAFLLCQNKEQLYHMASDGVLGLGYPQDPENSQNFLVQMQQKGLINEKIFGIYIPHNKNKDQTGKIHFGGYSEDIASEGKTVIKAYTDKGLWTVKANYIGFGNKYFSVKPNVHLDTGTNVIKGQKKVVNEIRKYLKTTQSCYYDNFFYCECTEESVLLFPKFSFDIDGVYMEIAPENYLEFENGKCKVLIQSWEGEDWVFGVPFFKEFYSVFSVENSEIYLYKQVGESTFMSYSNEIFIICGIFFVLILQYRGVPGWKNNALNAGYQLLARS</sequence>
<keyword evidence="5" id="KW-1185">Reference proteome</keyword>
<organism evidence="4 5">
    <name type="scientific">Stentor coeruleus</name>
    <dbReference type="NCBI Taxonomy" id="5963"/>
    <lineage>
        <taxon>Eukaryota</taxon>
        <taxon>Sar</taxon>
        <taxon>Alveolata</taxon>
        <taxon>Ciliophora</taxon>
        <taxon>Postciliodesmatophora</taxon>
        <taxon>Heterotrichea</taxon>
        <taxon>Heterotrichida</taxon>
        <taxon>Stentoridae</taxon>
        <taxon>Stentor</taxon>
    </lineage>
</organism>
<proteinExistence type="inferred from homology"/>
<dbReference type="InterPro" id="IPR034164">
    <property type="entry name" value="Pepsin-like_dom"/>
</dbReference>
<keyword evidence="2" id="KW-0732">Signal</keyword>
<gene>
    <name evidence="4" type="ORF">SteCoe_9484</name>
</gene>
<dbReference type="EMBL" id="MPUH01000148">
    <property type="protein sequence ID" value="OMJ88536.1"/>
    <property type="molecule type" value="Genomic_DNA"/>
</dbReference>